<gene>
    <name evidence="9" type="primary">SH3KBP1_0</name>
    <name evidence="9" type="ORF">A0J61_05155</name>
</gene>
<dbReference type="Pfam" id="PF14604">
    <property type="entry name" value="SH3_9"/>
    <property type="match status" value="1"/>
</dbReference>
<dbReference type="GO" id="GO:0016301">
    <property type="term" value="F:kinase activity"/>
    <property type="evidence" value="ECO:0007669"/>
    <property type="project" value="UniProtKB-KW"/>
</dbReference>
<dbReference type="SMART" id="SM00326">
    <property type="entry name" value="SH3"/>
    <property type="match status" value="3"/>
</dbReference>
<keyword evidence="3 6" id="KW-0175">Coiled coil</keyword>
<evidence type="ECO:0000256" key="4">
    <source>
        <dbReference type="ARBA" id="ARBA00023136"/>
    </source>
</evidence>
<feature type="domain" description="SH3" evidence="8">
    <location>
        <begin position="1"/>
        <end position="63"/>
    </location>
</feature>
<dbReference type="InterPro" id="IPR050384">
    <property type="entry name" value="Endophilin_SH3RF"/>
</dbReference>
<dbReference type="STRING" id="101091.A0A1C7NCW9"/>
<organism evidence="9 10">
    <name type="scientific">Choanephora cucurbitarum</name>
    <dbReference type="NCBI Taxonomy" id="101091"/>
    <lineage>
        <taxon>Eukaryota</taxon>
        <taxon>Fungi</taxon>
        <taxon>Fungi incertae sedis</taxon>
        <taxon>Mucoromycota</taxon>
        <taxon>Mucoromycotina</taxon>
        <taxon>Mucoromycetes</taxon>
        <taxon>Mucorales</taxon>
        <taxon>Mucorineae</taxon>
        <taxon>Choanephoraceae</taxon>
        <taxon>Choanephoroideae</taxon>
        <taxon>Choanephora</taxon>
    </lineage>
</organism>
<evidence type="ECO:0000313" key="10">
    <source>
        <dbReference type="Proteomes" id="UP000093000"/>
    </source>
</evidence>
<evidence type="ECO:0000256" key="3">
    <source>
        <dbReference type="ARBA" id="ARBA00023054"/>
    </source>
</evidence>
<evidence type="ECO:0000256" key="5">
    <source>
        <dbReference type="PROSITE-ProRule" id="PRU00192"/>
    </source>
</evidence>
<keyword evidence="10" id="KW-1185">Reference proteome</keyword>
<feature type="compositionally biased region" description="Polar residues" evidence="7">
    <location>
        <begin position="163"/>
        <end position="184"/>
    </location>
</feature>
<dbReference type="InterPro" id="IPR036028">
    <property type="entry name" value="SH3-like_dom_sf"/>
</dbReference>
<evidence type="ECO:0000259" key="8">
    <source>
        <dbReference type="PROSITE" id="PS50002"/>
    </source>
</evidence>
<dbReference type="SUPFAM" id="SSF50044">
    <property type="entry name" value="SH3-domain"/>
    <property type="match status" value="3"/>
</dbReference>
<dbReference type="PRINTS" id="PR00452">
    <property type="entry name" value="SH3DOMAIN"/>
</dbReference>
<keyword evidence="9" id="KW-0418">Kinase</keyword>
<feature type="domain" description="SH3" evidence="8">
    <location>
        <begin position="211"/>
        <end position="272"/>
    </location>
</feature>
<feature type="domain" description="SH3" evidence="8">
    <location>
        <begin position="65"/>
        <end position="125"/>
    </location>
</feature>
<dbReference type="PROSITE" id="PS50002">
    <property type="entry name" value="SH3"/>
    <property type="match status" value="3"/>
</dbReference>
<dbReference type="PANTHER" id="PTHR14167">
    <property type="entry name" value="SH3 DOMAIN-CONTAINING"/>
    <property type="match status" value="1"/>
</dbReference>
<keyword evidence="2 5" id="KW-0728">SH3 domain</keyword>
<feature type="compositionally biased region" description="Polar residues" evidence="7">
    <location>
        <begin position="315"/>
        <end position="327"/>
    </location>
</feature>
<sequence length="496" mass="54593">MKAELYKVLYDHETDQEDELAVKANEIIRVTNKDSPDWWLAEKVDNSKEFGLVPSNFVEKIAHEEDKKLAMVLQDYTAQSSDELTLQANGIITILDQDVAEGWWKGDLNGKIGVFPADHVTLLSESTHEQGRSKKDGFKLAAFGVKQGGIGSILAGGLGLKRSSTTGGHRTSIQSTTVSSSAESQPMAIPPRPQPVKTQSTASKSSSSTHTSPTKAMILHDYKPENDDEIQLMRGEYVTILDQMENDGWWKGKNEAGNIGVFPSNFAQIVDQEVLSPPPRPTRTRPATVVKPETTPVAKPDTTQAQPPPVPVGTRPTSLLTQRDVSSTPPPRPTTLPPRPQTQPVAPPRRIDTNKHKRMPSIPLTSPDLPPLSPVHDQKPTRPIPQPGEMVAQKSPTDVLQTMAKPPKILTKSKPSTETNSQEESVPVIPKRSMPSVQTALENDSAMLDAGQVRRLIQAETDALRQMFEAKLEQERQERLKLRAELQQLKASLHLT</sequence>
<feature type="compositionally biased region" description="Low complexity" evidence="7">
    <location>
        <begin position="197"/>
        <end position="215"/>
    </location>
</feature>
<dbReference type="PANTHER" id="PTHR14167:SF81">
    <property type="entry name" value="ENDOPHILIN-A"/>
    <property type="match status" value="1"/>
</dbReference>
<keyword evidence="4" id="KW-0472">Membrane</keyword>
<evidence type="ECO:0000256" key="6">
    <source>
        <dbReference type="SAM" id="Coils"/>
    </source>
</evidence>
<keyword evidence="9" id="KW-0808">Transferase</keyword>
<feature type="coiled-coil region" evidence="6">
    <location>
        <begin position="465"/>
        <end position="492"/>
    </location>
</feature>
<proteinExistence type="predicted"/>
<dbReference type="InParanoid" id="A0A1C7NCW9"/>
<feature type="region of interest" description="Disordered" evidence="7">
    <location>
        <begin position="163"/>
        <end position="218"/>
    </location>
</feature>
<reference evidence="9 10" key="1">
    <citation type="submission" date="2016-03" db="EMBL/GenBank/DDBJ databases">
        <title>Choanephora cucurbitarum.</title>
        <authorList>
            <person name="Min B."/>
            <person name="Park H."/>
            <person name="Park J.-H."/>
            <person name="Shin H.-D."/>
            <person name="Choi I.-G."/>
        </authorList>
    </citation>
    <scope>NUCLEOTIDE SEQUENCE [LARGE SCALE GENOMIC DNA]</scope>
    <source>
        <strain evidence="9 10">KUS-F28377</strain>
    </source>
</reference>
<dbReference type="CDD" id="cd00174">
    <property type="entry name" value="SH3"/>
    <property type="match status" value="2"/>
</dbReference>
<feature type="region of interest" description="Disordered" evidence="7">
    <location>
        <begin position="274"/>
        <end position="434"/>
    </location>
</feature>
<evidence type="ECO:0000256" key="1">
    <source>
        <dbReference type="ARBA" id="ARBA00004170"/>
    </source>
</evidence>
<dbReference type="Proteomes" id="UP000093000">
    <property type="component" value="Unassembled WGS sequence"/>
</dbReference>
<dbReference type="OrthoDB" id="5340910at2759"/>
<comment type="caution">
    <text evidence="9">The sequence shown here is derived from an EMBL/GenBank/DDBJ whole genome shotgun (WGS) entry which is preliminary data.</text>
</comment>
<feature type="compositionally biased region" description="Polar residues" evidence="7">
    <location>
        <begin position="413"/>
        <end position="424"/>
    </location>
</feature>
<dbReference type="EMBL" id="LUGH01000271">
    <property type="protein sequence ID" value="OBZ86800.1"/>
    <property type="molecule type" value="Genomic_DNA"/>
</dbReference>
<comment type="subcellular location">
    <subcellularLocation>
        <location evidence="1">Membrane</location>
        <topology evidence="1">Peripheral membrane protein</topology>
    </subcellularLocation>
</comment>
<dbReference type="Gene3D" id="2.30.30.40">
    <property type="entry name" value="SH3 Domains"/>
    <property type="match status" value="3"/>
</dbReference>
<evidence type="ECO:0000313" key="9">
    <source>
        <dbReference type="EMBL" id="OBZ86800.1"/>
    </source>
</evidence>
<evidence type="ECO:0000256" key="7">
    <source>
        <dbReference type="SAM" id="MobiDB-lite"/>
    </source>
</evidence>
<dbReference type="AlphaFoldDB" id="A0A1C7NCW9"/>
<evidence type="ECO:0000256" key="2">
    <source>
        <dbReference type="ARBA" id="ARBA00022443"/>
    </source>
</evidence>
<dbReference type="Pfam" id="PF00018">
    <property type="entry name" value="SH3_1"/>
    <property type="match status" value="2"/>
</dbReference>
<accession>A0A1C7NCW9</accession>
<dbReference type="InterPro" id="IPR001452">
    <property type="entry name" value="SH3_domain"/>
</dbReference>
<protein>
    <submittedName>
        <fullName evidence="9">SH3 domain-containing kinase-binding protein 1</fullName>
    </submittedName>
</protein>
<feature type="compositionally biased region" description="Pro residues" evidence="7">
    <location>
        <begin position="328"/>
        <end position="347"/>
    </location>
</feature>
<name>A0A1C7NCW9_9FUNG</name>